<gene>
    <name evidence="16" type="ORF">GQ26_0480020</name>
</gene>
<dbReference type="EC" id="4.1.1.1" evidence="4"/>
<evidence type="ECO:0000256" key="9">
    <source>
        <dbReference type="ARBA" id="ARBA00023052"/>
    </source>
</evidence>
<dbReference type="eggNOG" id="KOG1184">
    <property type="taxonomic scope" value="Eukaryota"/>
</dbReference>
<dbReference type="PIRSF" id="PIRSF036565">
    <property type="entry name" value="Pyruvt_ip_decrb"/>
    <property type="match status" value="1"/>
</dbReference>
<evidence type="ECO:0000256" key="2">
    <source>
        <dbReference type="ARBA" id="ARBA00001964"/>
    </source>
</evidence>
<dbReference type="Gene3D" id="3.40.50.1220">
    <property type="entry name" value="TPP-binding domain"/>
    <property type="match status" value="1"/>
</dbReference>
<evidence type="ECO:0000313" key="16">
    <source>
        <dbReference type="EMBL" id="KFX42119.1"/>
    </source>
</evidence>
<proteinExistence type="inferred from homology"/>
<evidence type="ECO:0000256" key="6">
    <source>
        <dbReference type="ARBA" id="ARBA00022723"/>
    </source>
</evidence>
<comment type="cofactor">
    <cofactor evidence="2">
        <name>thiamine diphosphate</name>
        <dbReference type="ChEBI" id="CHEBI:58937"/>
    </cofactor>
</comment>
<dbReference type="FunFam" id="3.40.50.970:FF:000019">
    <property type="entry name" value="Pyruvate decarboxylase isozyme"/>
    <property type="match status" value="1"/>
</dbReference>
<feature type="binding site" evidence="11">
    <location>
        <position position="441"/>
    </location>
    <ligand>
        <name>Mg(2+)</name>
        <dbReference type="ChEBI" id="CHEBI:18420"/>
    </ligand>
</feature>
<reference evidence="16" key="2">
    <citation type="journal article" date="2014" name="PLoS Genet.">
        <title>Signature gene expression reveals novel clues to the molecular mechanisms of dimorphic transition in Penicillium marneffei.</title>
        <authorList>
            <person name="Yang E."/>
            <person name="Wang G."/>
            <person name="Cai J."/>
            <person name="Woo P.C."/>
            <person name="Lau S.K."/>
            <person name="Yuen K.-Y."/>
            <person name="Chow W.-N."/>
            <person name="Lin X."/>
        </authorList>
    </citation>
    <scope>NUCLEOTIDE SEQUENCE</scope>
    <source>
        <strain evidence="16">PM1</strain>
    </source>
</reference>
<keyword evidence="10" id="KW-0456">Lyase</keyword>
<dbReference type="InterPro" id="IPR047214">
    <property type="entry name" value="TPP_PDC_IPDC"/>
</dbReference>
<dbReference type="GO" id="GO:0000949">
    <property type="term" value="P:aromatic amino acid family catabolic process to alcohol via Ehrlich pathway"/>
    <property type="evidence" value="ECO:0007669"/>
    <property type="project" value="TreeGrafter"/>
</dbReference>
<evidence type="ECO:0000259" key="15">
    <source>
        <dbReference type="Pfam" id="PF02776"/>
    </source>
</evidence>
<dbReference type="PANTHER" id="PTHR43452">
    <property type="entry name" value="PYRUVATE DECARBOXYLASE"/>
    <property type="match status" value="1"/>
</dbReference>
<evidence type="ECO:0000259" key="14">
    <source>
        <dbReference type="Pfam" id="PF02775"/>
    </source>
</evidence>
<dbReference type="Pfam" id="PF00205">
    <property type="entry name" value="TPP_enzyme_M"/>
    <property type="match status" value="1"/>
</dbReference>
<feature type="domain" description="Thiamine pyrophosphate enzyme central" evidence="13">
    <location>
        <begin position="198"/>
        <end position="318"/>
    </location>
</feature>
<dbReference type="InterPro" id="IPR012000">
    <property type="entry name" value="Thiamin_PyroP_enz_cen_dom"/>
</dbReference>
<dbReference type="GO" id="GO:0030976">
    <property type="term" value="F:thiamine pyrophosphate binding"/>
    <property type="evidence" value="ECO:0007669"/>
    <property type="project" value="InterPro"/>
</dbReference>
<dbReference type="GO" id="GO:0005829">
    <property type="term" value="C:cytosol"/>
    <property type="evidence" value="ECO:0007669"/>
    <property type="project" value="TreeGrafter"/>
</dbReference>
<keyword evidence="8 11" id="KW-0460">Magnesium</keyword>
<dbReference type="EMBL" id="JPOX01000048">
    <property type="protein sequence ID" value="KFX42119.1"/>
    <property type="molecule type" value="Genomic_DNA"/>
</dbReference>
<dbReference type="PANTHER" id="PTHR43452:SF11">
    <property type="entry name" value="PYRUVATE DECARBOXYLASE"/>
    <property type="match status" value="1"/>
</dbReference>
<dbReference type="Gene3D" id="3.40.50.970">
    <property type="match status" value="2"/>
</dbReference>
<keyword evidence="16" id="KW-0670">Pyruvate</keyword>
<dbReference type="InterPro" id="IPR029035">
    <property type="entry name" value="DHS-like_NAD/FAD-binding_dom"/>
</dbReference>
<evidence type="ECO:0000256" key="3">
    <source>
        <dbReference type="ARBA" id="ARBA00007812"/>
    </source>
</evidence>
<dbReference type="InterPro" id="IPR047213">
    <property type="entry name" value="TPP_PYR_PDC_IPDC-like"/>
</dbReference>
<feature type="binding site" evidence="11">
    <location>
        <position position="470"/>
    </location>
    <ligand>
        <name>Mg(2+)</name>
        <dbReference type="ChEBI" id="CHEBI:18420"/>
    </ligand>
</feature>
<dbReference type="InterPro" id="IPR012001">
    <property type="entry name" value="Thiamin_PyroP_enz_TPP-bd_dom"/>
</dbReference>
<dbReference type="GO" id="GO:0004737">
    <property type="term" value="F:pyruvate decarboxylase activity"/>
    <property type="evidence" value="ECO:0007669"/>
    <property type="project" value="UniProtKB-EC"/>
</dbReference>
<feature type="domain" description="Thiamine pyrophosphate enzyme TPP-binding" evidence="14">
    <location>
        <begin position="384"/>
        <end position="480"/>
    </location>
</feature>
<dbReference type="InterPro" id="IPR012110">
    <property type="entry name" value="PDC/IPDC-like"/>
</dbReference>
<keyword evidence="7" id="KW-0210">Decarboxylase</keyword>
<comment type="caution">
    <text evidence="16">The sequence shown here is derived from an EMBL/GenBank/DDBJ whole genome shotgun (WGS) entry which is preliminary data.</text>
</comment>
<dbReference type="Pfam" id="PF02776">
    <property type="entry name" value="TPP_enzyme_N"/>
    <property type="match status" value="1"/>
</dbReference>
<dbReference type="SUPFAM" id="SSF52518">
    <property type="entry name" value="Thiamin diphosphate-binding fold (THDP-binding)"/>
    <property type="match status" value="2"/>
</dbReference>
<keyword evidence="9 12" id="KW-0786">Thiamine pyrophosphate</keyword>
<organism evidence="16">
    <name type="scientific">Talaromyces marneffei PM1</name>
    <dbReference type="NCBI Taxonomy" id="1077442"/>
    <lineage>
        <taxon>Eukaryota</taxon>
        <taxon>Fungi</taxon>
        <taxon>Dikarya</taxon>
        <taxon>Ascomycota</taxon>
        <taxon>Pezizomycotina</taxon>
        <taxon>Eurotiomycetes</taxon>
        <taxon>Eurotiomycetidae</taxon>
        <taxon>Eurotiales</taxon>
        <taxon>Trichocomaceae</taxon>
        <taxon>Talaromyces</taxon>
        <taxon>Talaromyces sect. Talaromyces</taxon>
    </lineage>
</organism>
<evidence type="ECO:0000256" key="10">
    <source>
        <dbReference type="ARBA" id="ARBA00023239"/>
    </source>
</evidence>
<dbReference type="AlphaFoldDB" id="A0A093UWM1"/>
<comment type="catalytic activity">
    <reaction evidence="1">
        <text>a 2-oxocarboxylate + H(+) = an aldehyde + CO2</text>
        <dbReference type="Rhea" id="RHEA:11628"/>
        <dbReference type="ChEBI" id="CHEBI:15378"/>
        <dbReference type="ChEBI" id="CHEBI:16526"/>
        <dbReference type="ChEBI" id="CHEBI:17478"/>
        <dbReference type="ChEBI" id="CHEBI:35179"/>
        <dbReference type="EC" id="4.1.1.1"/>
    </reaction>
</comment>
<protein>
    <recommendedName>
        <fullName evidence="5">Pyruvate decarboxylase</fullName>
        <ecNumber evidence="4">4.1.1.1</ecNumber>
    </recommendedName>
</protein>
<evidence type="ECO:0000256" key="12">
    <source>
        <dbReference type="RuleBase" id="RU362132"/>
    </source>
</evidence>
<comment type="similarity">
    <text evidence="3 12">Belongs to the TPP enzyme family.</text>
</comment>
<reference key="1">
    <citation type="journal article" date="2014" name="PLoS Genet.">
        <title>Signature Gene Expression Reveals Novel Clues to the Molecular Mechanisms of Dimorphic Transition in Penicillium marneffei.</title>
        <authorList>
            <person name="Yang E."/>
            <person name="Wang G."/>
            <person name="Cai J."/>
            <person name="Woo P.C."/>
            <person name="Lau S.K."/>
            <person name="Yuen K.-Y."/>
            <person name="Chow W.-N."/>
            <person name="Lin X."/>
        </authorList>
    </citation>
    <scope>NUCLEOTIDE SEQUENCE [LARGE SCALE GENOMIC DNA]</scope>
    <source>
        <strain>PM1</strain>
    </source>
</reference>
<feature type="binding site" evidence="11">
    <location>
        <position position="468"/>
    </location>
    <ligand>
        <name>Mg(2+)</name>
        <dbReference type="ChEBI" id="CHEBI:18420"/>
    </ligand>
</feature>
<dbReference type="GO" id="GO:0000287">
    <property type="term" value="F:magnesium ion binding"/>
    <property type="evidence" value="ECO:0007669"/>
    <property type="project" value="InterPro"/>
</dbReference>
<name>A0A093UWM1_TALMA</name>
<dbReference type="Pfam" id="PF02775">
    <property type="entry name" value="TPP_enzyme_C"/>
    <property type="match status" value="1"/>
</dbReference>
<sequence length="562" mass="62221">MSIKLADYLFTRLRQLGVDSAFGVPGDFNLRLLDFVEPSGLRWVGNCNELNGAYAADGYARIKGLSALITTFGVGELSAINGIAGAFTEKAPVVHIVGTPPRPKQEARTFVHHTLGDGDYRHFANMATHVTVAQASLSDPRLVPDQIDWVLKQAIVHSRPVYLEVPDDMPDVLVEGGNLNNVIKLDFGRQIESDTAALEQVMERIYQAKQPMIIVDGDTRAMGISTEAEALVKLTNWPTWTTAFGRALINEQLQNVYGIYTGQFGDPQWKEYHDTADLIIILGPHYSDTNTSIFTALPNPAVSVAFSPNTIQIGDIIHRDVSNKCLGHLVNSLDASRIAKVEGPSKSIITEQALDPSGLITQEHFWHKVNGLFQEGDLILAETGTSSYGSQTFTVPKNARLFNAVTWLSIGYMLPATLGATLAQRDRTKDDTTRAFLFIGDGSLQMSVQEISTMIREKLNVVIFVINNGGYTIERAIHGRTQKYNDVANWRHTQAMGFFGADENHSMNNNFVARTWSDLEWILENENIQKGSGVRLVEVFMERDDVRGILLQLMKTRIANGD</sequence>
<accession>A0A093UWM1</accession>
<dbReference type="FunFam" id="3.40.50.970:FF:000024">
    <property type="entry name" value="Pyruvate decarboxylase isozyme"/>
    <property type="match status" value="1"/>
</dbReference>
<evidence type="ECO:0000259" key="13">
    <source>
        <dbReference type="Pfam" id="PF00205"/>
    </source>
</evidence>
<evidence type="ECO:0000256" key="8">
    <source>
        <dbReference type="ARBA" id="ARBA00022842"/>
    </source>
</evidence>
<dbReference type="InterPro" id="IPR011766">
    <property type="entry name" value="TPP_enzyme_TPP-bd"/>
</dbReference>
<dbReference type="SUPFAM" id="SSF52467">
    <property type="entry name" value="DHS-like NAD/FAD-binding domain"/>
    <property type="match status" value="1"/>
</dbReference>
<keyword evidence="6 11" id="KW-0479">Metal-binding</keyword>
<evidence type="ECO:0000256" key="11">
    <source>
        <dbReference type="PIRSR" id="PIRSR036565-2"/>
    </source>
</evidence>
<dbReference type="GO" id="GO:0005634">
    <property type="term" value="C:nucleus"/>
    <property type="evidence" value="ECO:0007669"/>
    <property type="project" value="TreeGrafter"/>
</dbReference>
<evidence type="ECO:0000256" key="7">
    <source>
        <dbReference type="ARBA" id="ARBA00022793"/>
    </source>
</evidence>
<dbReference type="InterPro" id="IPR029061">
    <property type="entry name" value="THDP-binding"/>
</dbReference>
<evidence type="ECO:0000256" key="5">
    <source>
        <dbReference type="ARBA" id="ARBA00014422"/>
    </source>
</evidence>
<dbReference type="CDD" id="cd02005">
    <property type="entry name" value="TPP_PDC_IPDC"/>
    <property type="match status" value="1"/>
</dbReference>
<dbReference type="HOGENOM" id="CLU_013748_0_2_1"/>
<evidence type="ECO:0000256" key="1">
    <source>
        <dbReference type="ARBA" id="ARBA00001041"/>
    </source>
</evidence>
<feature type="domain" description="Thiamine pyrophosphate enzyme N-terminal TPP-binding" evidence="15">
    <location>
        <begin position="4"/>
        <end position="112"/>
    </location>
</feature>
<evidence type="ECO:0000256" key="4">
    <source>
        <dbReference type="ARBA" id="ARBA00013202"/>
    </source>
</evidence>
<comment type="cofactor">
    <cofactor evidence="11">
        <name>Mg(2+)</name>
        <dbReference type="ChEBI" id="CHEBI:18420"/>
    </cofactor>
    <text evidence="11">Binds 1 Mg(2+) per subunit.</text>
</comment>
<dbReference type="CDD" id="cd07038">
    <property type="entry name" value="TPP_PYR_PDC_IPDC_like"/>
    <property type="match status" value="1"/>
</dbReference>